<dbReference type="Pfam" id="PF10328">
    <property type="entry name" value="7TM_GPCR_Srx"/>
    <property type="match status" value="1"/>
</dbReference>
<feature type="transmembrane region" description="Helical" evidence="1">
    <location>
        <begin position="92"/>
        <end position="109"/>
    </location>
</feature>
<evidence type="ECO:0000259" key="2">
    <source>
        <dbReference type="Pfam" id="PF10328"/>
    </source>
</evidence>
<dbReference type="PANTHER" id="PTHR23017:SF44">
    <property type="entry name" value="G-PROTEIN COUPLED RECEPTORS FAMILY 1 PROFILE DOMAIN-CONTAINING PROTEIN"/>
    <property type="match status" value="1"/>
</dbReference>
<evidence type="ECO:0000313" key="3">
    <source>
        <dbReference type="EMBL" id="KAK5977619.1"/>
    </source>
</evidence>
<keyword evidence="4" id="KW-1185">Reference proteome</keyword>
<proteinExistence type="predicted"/>
<dbReference type="PANTHER" id="PTHR23017">
    <property type="entry name" value="SERPENTINE RECEPTOR, CLASS X"/>
    <property type="match status" value="1"/>
</dbReference>
<dbReference type="InterPro" id="IPR019430">
    <property type="entry name" value="7TM_GPCR_serpentine_rcpt_Srx"/>
</dbReference>
<feature type="transmembrane region" description="Helical" evidence="1">
    <location>
        <begin position="138"/>
        <end position="159"/>
    </location>
</feature>
<gene>
    <name evidence="3" type="ORF">GCK32_008495</name>
</gene>
<dbReference type="SUPFAM" id="SSF81321">
    <property type="entry name" value="Family A G protein-coupled receptor-like"/>
    <property type="match status" value="1"/>
</dbReference>
<keyword evidence="1" id="KW-1133">Transmembrane helix</keyword>
<keyword evidence="1" id="KW-0812">Transmembrane</keyword>
<accession>A0AAN8FJB9</accession>
<evidence type="ECO:0000256" key="1">
    <source>
        <dbReference type="SAM" id="Phobius"/>
    </source>
</evidence>
<dbReference type="Proteomes" id="UP001331761">
    <property type="component" value="Unassembled WGS sequence"/>
</dbReference>
<feature type="domain" description="7TM GPCR serpentine receptor class x (Srx)" evidence="2">
    <location>
        <begin position="58"/>
        <end position="188"/>
    </location>
</feature>
<keyword evidence="1" id="KW-0472">Membrane</keyword>
<name>A0AAN8FJB9_TRICO</name>
<organism evidence="3 4">
    <name type="scientific">Trichostrongylus colubriformis</name>
    <name type="common">Black scour worm</name>
    <dbReference type="NCBI Taxonomy" id="6319"/>
    <lineage>
        <taxon>Eukaryota</taxon>
        <taxon>Metazoa</taxon>
        <taxon>Ecdysozoa</taxon>
        <taxon>Nematoda</taxon>
        <taxon>Chromadorea</taxon>
        <taxon>Rhabditida</taxon>
        <taxon>Rhabditina</taxon>
        <taxon>Rhabditomorpha</taxon>
        <taxon>Strongyloidea</taxon>
        <taxon>Trichostrongylidae</taxon>
        <taxon>Trichostrongylus</taxon>
    </lineage>
</organism>
<feature type="transmembrane region" description="Helical" evidence="1">
    <location>
        <begin position="14"/>
        <end position="37"/>
    </location>
</feature>
<evidence type="ECO:0000313" key="4">
    <source>
        <dbReference type="Proteomes" id="UP001331761"/>
    </source>
</evidence>
<protein>
    <recommendedName>
        <fullName evidence="2">7TM GPCR serpentine receptor class x (Srx) domain-containing protein</fullName>
    </recommendedName>
</protein>
<reference evidence="3 4" key="1">
    <citation type="submission" date="2019-10" db="EMBL/GenBank/DDBJ databases">
        <title>Assembly and Annotation for the nematode Trichostrongylus colubriformis.</title>
        <authorList>
            <person name="Martin J."/>
        </authorList>
    </citation>
    <scope>NUCLEOTIDE SEQUENCE [LARGE SCALE GENOMIC DNA]</scope>
    <source>
        <strain evidence="3">G859</strain>
        <tissue evidence="3">Whole worm</tissue>
    </source>
</reference>
<dbReference type="EMBL" id="WIXE01010373">
    <property type="protein sequence ID" value="KAK5977619.1"/>
    <property type="molecule type" value="Genomic_DNA"/>
</dbReference>
<sequence>MSPEEQALALRDRLIVSSIVFMVAFPGMLCNALVAMFTRAVPTLNNAFGRLTASQATDCPFYYTDPIYAFVFASDSEYCEKVSWYADFIQDVSFVILIAILDTITIIKYRITSAEMAKTTCKKTALKRDADKNLLKQTVAQGIVFAVELSTYFVLGWLFENKWVVWMLTTFAWTTVHSSDAFIIIIFNKDFRRLICSPKKLFLNKSRITHEGPHNTMPSGGLNTHESYGH</sequence>
<dbReference type="AlphaFoldDB" id="A0AAN8FJB9"/>
<feature type="transmembrane region" description="Helical" evidence="1">
    <location>
        <begin position="165"/>
        <end position="187"/>
    </location>
</feature>
<comment type="caution">
    <text evidence="3">The sequence shown here is derived from an EMBL/GenBank/DDBJ whole genome shotgun (WGS) entry which is preliminary data.</text>
</comment>